<proteinExistence type="predicted"/>
<dbReference type="PANTHER" id="PTHR32305:SF15">
    <property type="entry name" value="PROTEIN RHSA-RELATED"/>
    <property type="match status" value="1"/>
</dbReference>
<dbReference type="AlphaFoldDB" id="A0A1G6U7V4"/>
<evidence type="ECO:0000313" key="2">
    <source>
        <dbReference type="Proteomes" id="UP000199452"/>
    </source>
</evidence>
<dbReference type="STRING" id="1640674.SAMN05216323_11582"/>
<dbReference type="Gene3D" id="2.180.10.10">
    <property type="entry name" value="RHS repeat-associated core"/>
    <property type="match status" value="1"/>
</dbReference>
<dbReference type="PANTHER" id="PTHR32305">
    <property type="match status" value="1"/>
</dbReference>
<dbReference type="NCBIfam" id="TIGR03696">
    <property type="entry name" value="Rhs_assc_core"/>
    <property type="match status" value="1"/>
</dbReference>
<evidence type="ECO:0000313" key="1">
    <source>
        <dbReference type="EMBL" id="SDD37379.1"/>
    </source>
</evidence>
<reference evidence="1 2" key="1">
    <citation type="submission" date="2016-09" db="EMBL/GenBank/DDBJ databases">
        <authorList>
            <person name="Capua I."/>
            <person name="De Benedictis P."/>
            <person name="Joannis T."/>
            <person name="Lombin L.H."/>
            <person name="Cattoli G."/>
        </authorList>
    </citation>
    <scope>NUCLEOTIDE SEQUENCE [LARGE SCALE GENOMIC DNA]</scope>
    <source>
        <strain evidence="1 2">A7P-90m</strain>
    </source>
</reference>
<accession>A0A1G6U7V4</accession>
<name>A0A1G6U7V4_9BACT</name>
<dbReference type="Proteomes" id="UP000199452">
    <property type="component" value="Unassembled WGS sequence"/>
</dbReference>
<dbReference type="InterPro" id="IPR022385">
    <property type="entry name" value="Rhs_assc_core"/>
</dbReference>
<organism evidence="1 2">
    <name type="scientific">Williamwhitmania taraxaci</name>
    <dbReference type="NCBI Taxonomy" id="1640674"/>
    <lineage>
        <taxon>Bacteria</taxon>
        <taxon>Pseudomonadati</taxon>
        <taxon>Bacteroidota</taxon>
        <taxon>Bacteroidia</taxon>
        <taxon>Bacteroidales</taxon>
        <taxon>Williamwhitmaniaceae</taxon>
        <taxon>Williamwhitmania</taxon>
    </lineage>
</organism>
<protein>
    <submittedName>
        <fullName evidence="1">RHS repeat-associated core domain-containing protein</fullName>
    </submittedName>
</protein>
<dbReference type="InterPro" id="IPR050708">
    <property type="entry name" value="T6SS_VgrG/RHS"/>
</dbReference>
<dbReference type="RefSeq" id="WP_092441106.1">
    <property type="nucleotide sequence ID" value="NZ_FMYP01000158.1"/>
</dbReference>
<sequence length="330" mass="35475">MASNGTKTFTRTVGLKEYELKDHLGNVRAVVSDTKSGSAPTFYDALASGTYHYYPFGMAMPGLGSVSGQNAYRYGYNGKEKDADMKGSDATYDYGFRIYDARIAKFLSVDPLTKSYPWYTPYQFAGNTPIMAIDLDGLEPYPAICRQWASNSRLKTQGLLTNEDIKVIDNRNAKIALGGLVNVGLFFGGVVAAPYVAAEFSLLAETSWGSLPIVSNYITGFGEASLSAGLFDAGGQFAANTFSNRIGTGNWNILESAKDVNLNSSFLSTINPSNLMVNGFASSLINISAKSLMSDQKVSVGTPSQILFGTFGELGFGKYESFFSGSVNKS</sequence>
<gene>
    <name evidence="1" type="ORF">SAMN05216323_11582</name>
</gene>
<dbReference type="OrthoDB" id="976756at2"/>
<dbReference type="EMBL" id="FMYP01000158">
    <property type="protein sequence ID" value="SDD37379.1"/>
    <property type="molecule type" value="Genomic_DNA"/>
</dbReference>
<keyword evidence="2" id="KW-1185">Reference proteome</keyword>